<evidence type="ECO:0000256" key="1">
    <source>
        <dbReference type="PIRSR" id="PIRSR037847-1"/>
    </source>
</evidence>
<dbReference type="GO" id="GO:0003677">
    <property type="term" value="F:DNA binding"/>
    <property type="evidence" value="ECO:0007669"/>
    <property type="project" value="UniProtKB-KW"/>
</dbReference>
<dbReference type="InterPro" id="IPR004173">
    <property type="entry name" value="3H_domain"/>
</dbReference>
<keyword evidence="7" id="KW-1185">Reference proteome</keyword>
<protein>
    <submittedName>
        <fullName evidence="4">DNA-binding transcriptional regulator</fullName>
    </submittedName>
</protein>
<feature type="domain" description="Helix-turn-helix type 11" evidence="3">
    <location>
        <begin position="8"/>
        <end position="61"/>
    </location>
</feature>
<dbReference type="Pfam" id="PF08279">
    <property type="entry name" value="HTH_11"/>
    <property type="match status" value="1"/>
</dbReference>
<dbReference type="Gene3D" id="1.10.10.10">
    <property type="entry name" value="Winged helix-like DNA-binding domain superfamily/Winged helix DNA-binding domain"/>
    <property type="match status" value="1"/>
</dbReference>
<dbReference type="Proteomes" id="UP000245488">
    <property type="component" value="Chromosome"/>
</dbReference>
<dbReference type="InterPro" id="IPR036390">
    <property type="entry name" value="WH_DNA-bd_sf"/>
</dbReference>
<feature type="binding site" evidence="1">
    <location>
        <position position="143"/>
    </location>
    <ligand>
        <name>Ni(2+)</name>
        <dbReference type="ChEBI" id="CHEBI:49786"/>
    </ligand>
</feature>
<dbReference type="SUPFAM" id="SSF46785">
    <property type="entry name" value="Winged helix' DNA-binding domain"/>
    <property type="match status" value="1"/>
</dbReference>
<dbReference type="GO" id="GO:0046872">
    <property type="term" value="F:metal ion binding"/>
    <property type="evidence" value="ECO:0007669"/>
    <property type="project" value="UniProtKB-KW"/>
</dbReference>
<dbReference type="EMBL" id="NXNG01000001">
    <property type="protein sequence ID" value="PWT29202.1"/>
    <property type="molecule type" value="Genomic_DNA"/>
</dbReference>
<sequence length="186" mass="20710">MRLSGEERRNNILEILAAASAPISGSKLSKELGVSRQVIVTDIALIKATHPDLVATNSGYILMHASNTRRVYKVRHTNDQIEDELSAIVDLGGSVQNVYVEHKVYGTITAPLQISSKRDIQNYLRDMRSGVSSPLSSITDGYHYHLIEARSEAILDEIEDVLKQKGYLIETQKAPVIYEPKNYSTI</sequence>
<dbReference type="PANTHER" id="PTHR40068:SF1">
    <property type="entry name" value="TRANSCRIPTION REPRESSOR NIAR-RELATED"/>
    <property type="match status" value="1"/>
</dbReference>
<dbReference type="eggNOG" id="COG1827">
    <property type="taxonomic scope" value="Bacteria"/>
</dbReference>
<dbReference type="SUPFAM" id="SSF75500">
    <property type="entry name" value="Putative transcriptional regulator TM1602, C-terminal domain"/>
    <property type="match status" value="1"/>
</dbReference>
<dbReference type="InterPro" id="IPR036388">
    <property type="entry name" value="WH-like_DNA-bd_sf"/>
</dbReference>
<accession>A0A1H9TYT4</accession>
<evidence type="ECO:0000313" key="7">
    <source>
        <dbReference type="Proteomes" id="UP000245488"/>
    </source>
</evidence>
<evidence type="ECO:0000259" key="3">
    <source>
        <dbReference type="Pfam" id="PF08279"/>
    </source>
</evidence>
<evidence type="ECO:0000259" key="2">
    <source>
        <dbReference type="Pfam" id="PF02829"/>
    </source>
</evidence>
<reference evidence="4 7" key="2">
    <citation type="submission" date="2017-09" db="EMBL/GenBank/DDBJ databases">
        <title>High-quality draft genome sequence of Butyrivibrio fibrisolvens INBov1, isolated from cow rumen.</title>
        <authorList>
            <person name="Rodriguez Hernaez J."/>
            <person name="Rivarola M."/>
            <person name="Paniego N."/>
            <person name="Cravero S."/>
            <person name="Ceron Cucchi M."/>
            <person name="Martinez M.C."/>
        </authorList>
    </citation>
    <scope>NUCLEOTIDE SEQUENCE [LARGE SCALE GENOMIC DNA]</scope>
    <source>
        <strain evidence="4 7">INBov1</strain>
    </source>
</reference>
<organism evidence="5 6">
    <name type="scientific">Butyrivibrio fibrisolvens</name>
    <dbReference type="NCBI Taxonomy" id="831"/>
    <lineage>
        <taxon>Bacteria</taxon>
        <taxon>Bacillati</taxon>
        <taxon>Bacillota</taxon>
        <taxon>Clostridia</taxon>
        <taxon>Lachnospirales</taxon>
        <taxon>Lachnospiraceae</taxon>
        <taxon>Butyrivibrio</taxon>
    </lineage>
</organism>
<reference evidence="5 6" key="1">
    <citation type="submission" date="2016-10" db="EMBL/GenBank/DDBJ databases">
        <authorList>
            <person name="de Groot N.N."/>
        </authorList>
    </citation>
    <scope>NUCLEOTIDE SEQUENCE [LARGE SCALE GENOMIC DNA]</scope>
    <source>
        <strain evidence="5 6">AR40</strain>
    </source>
</reference>
<dbReference type="Gene3D" id="3.30.1340.20">
    <property type="entry name" value="3H domain"/>
    <property type="match status" value="1"/>
</dbReference>
<feature type="binding site" evidence="1">
    <location>
        <position position="84"/>
    </location>
    <ligand>
        <name>Ni(2+)</name>
        <dbReference type="ChEBI" id="CHEBI:49786"/>
    </ligand>
</feature>
<dbReference type="PANTHER" id="PTHR40068">
    <property type="entry name" value="TRANSCRIPTION REPRESSOR NIAR-RELATED"/>
    <property type="match status" value="1"/>
</dbReference>
<feature type="domain" description="3H" evidence="2">
    <location>
        <begin position="73"/>
        <end position="168"/>
    </location>
</feature>
<evidence type="ECO:0000313" key="6">
    <source>
        <dbReference type="Proteomes" id="UP000182584"/>
    </source>
</evidence>
<keyword evidence="1" id="KW-0479">Metal-binding</keyword>
<proteinExistence type="predicted"/>
<dbReference type="Proteomes" id="UP000182584">
    <property type="component" value="Unassembled WGS sequence"/>
</dbReference>
<dbReference type="RefSeq" id="WP_022754304.1">
    <property type="nucleotide sequence ID" value="NZ_CM009896.1"/>
</dbReference>
<dbReference type="PIRSF" id="PIRSF037847">
    <property type="entry name" value="NiaR"/>
    <property type="match status" value="1"/>
</dbReference>
<feature type="binding site" evidence="1">
    <location>
        <position position="76"/>
    </location>
    <ligand>
        <name>Ni(2+)</name>
        <dbReference type="ChEBI" id="CHEBI:49786"/>
    </ligand>
</feature>
<gene>
    <name evidence="4" type="ORF">CPT75_19915</name>
    <name evidence="5" type="ORF">SAMN04487884_11696</name>
</gene>
<keyword evidence="1" id="KW-0533">Nickel</keyword>
<evidence type="ECO:0000313" key="5">
    <source>
        <dbReference type="EMBL" id="SES02530.1"/>
    </source>
</evidence>
<dbReference type="EMBL" id="FOGJ01000016">
    <property type="protein sequence ID" value="SES02530.1"/>
    <property type="molecule type" value="Genomic_DNA"/>
</dbReference>
<dbReference type="InterPro" id="IPR035922">
    <property type="entry name" value="3H_dom_sf"/>
</dbReference>
<feature type="binding site" evidence="1">
    <location>
        <position position="145"/>
    </location>
    <ligand>
        <name>Ni(2+)</name>
        <dbReference type="ChEBI" id="CHEBI:49786"/>
    </ligand>
</feature>
<dbReference type="InterPro" id="IPR013196">
    <property type="entry name" value="HTH_11"/>
</dbReference>
<keyword evidence="4" id="KW-0238">DNA-binding</keyword>
<dbReference type="InterPro" id="IPR026043">
    <property type="entry name" value="NadR"/>
</dbReference>
<dbReference type="OrthoDB" id="9792661at2"/>
<dbReference type="Pfam" id="PF02829">
    <property type="entry name" value="3H"/>
    <property type="match status" value="1"/>
</dbReference>
<dbReference type="AlphaFoldDB" id="A0A1H9TYT4"/>
<evidence type="ECO:0000313" key="4">
    <source>
        <dbReference type="EMBL" id="PWT29202.1"/>
    </source>
</evidence>
<name>A0A1H9TYT4_BUTFI</name>